<evidence type="ECO:0000313" key="2">
    <source>
        <dbReference type="Proteomes" id="UP000051291"/>
    </source>
</evidence>
<dbReference type="Gene3D" id="3.90.1150.30">
    <property type="match status" value="1"/>
</dbReference>
<keyword evidence="2" id="KW-1185">Reference proteome</keyword>
<organism evidence="1 2">
    <name type="scientific">Ligilactobacillus araffinosus DSM 20653</name>
    <dbReference type="NCBI Taxonomy" id="1423820"/>
    <lineage>
        <taxon>Bacteria</taxon>
        <taxon>Bacillati</taxon>
        <taxon>Bacillota</taxon>
        <taxon>Bacilli</taxon>
        <taxon>Lactobacillales</taxon>
        <taxon>Lactobacillaceae</taxon>
        <taxon>Ligilactobacillus</taxon>
    </lineage>
</organism>
<dbReference type="Proteomes" id="UP000051291">
    <property type="component" value="Unassembled WGS sequence"/>
</dbReference>
<sequence>MERRELINWVLANTDGYECYPFNGPNSHEKIKWTVIKHQANSKIMALIFEIDSQLLIDIKLDPDKGDILRQNIKGVYPGYHMNKVHWNIIAVNLTSLTKDEIHELIKESAKLTLK</sequence>
<dbReference type="InterPro" id="IPR058532">
    <property type="entry name" value="YjbR/MT2646/Rv2570-like"/>
</dbReference>
<dbReference type="SUPFAM" id="SSF142906">
    <property type="entry name" value="YjbR-like"/>
    <property type="match status" value="1"/>
</dbReference>
<proteinExistence type="predicted"/>
<dbReference type="Pfam" id="PF04237">
    <property type="entry name" value="YjbR"/>
    <property type="match status" value="1"/>
</dbReference>
<dbReference type="EMBL" id="AYYZ01000012">
    <property type="protein sequence ID" value="KRM52938.1"/>
    <property type="molecule type" value="Genomic_DNA"/>
</dbReference>
<evidence type="ECO:0000313" key="1">
    <source>
        <dbReference type="EMBL" id="KRM52938.1"/>
    </source>
</evidence>
<dbReference type="PANTHER" id="PTHR35145">
    <property type="entry name" value="CYTOPLASMIC PROTEIN-RELATED"/>
    <property type="match status" value="1"/>
</dbReference>
<accession>A0A0R1ZFD8</accession>
<gene>
    <name evidence="1" type="ORF">FC64_GL000219</name>
</gene>
<name>A0A0R1ZFD8_9LACO</name>
<dbReference type="InterPro" id="IPR007351">
    <property type="entry name" value="YjbR"/>
</dbReference>
<evidence type="ECO:0008006" key="3">
    <source>
        <dbReference type="Google" id="ProtNLM"/>
    </source>
</evidence>
<dbReference type="PANTHER" id="PTHR35145:SF1">
    <property type="entry name" value="CYTOPLASMIC PROTEIN"/>
    <property type="match status" value="1"/>
</dbReference>
<reference evidence="1 2" key="1">
    <citation type="journal article" date="2015" name="Genome Announc.">
        <title>Expanding the biotechnology potential of lactobacilli through comparative genomics of 213 strains and associated genera.</title>
        <authorList>
            <person name="Sun Z."/>
            <person name="Harris H.M."/>
            <person name="McCann A."/>
            <person name="Guo C."/>
            <person name="Argimon S."/>
            <person name="Zhang W."/>
            <person name="Yang X."/>
            <person name="Jeffery I.B."/>
            <person name="Cooney J.C."/>
            <person name="Kagawa T.F."/>
            <person name="Liu W."/>
            <person name="Song Y."/>
            <person name="Salvetti E."/>
            <person name="Wrobel A."/>
            <person name="Rasinkangas P."/>
            <person name="Parkhill J."/>
            <person name="Rea M.C."/>
            <person name="O'Sullivan O."/>
            <person name="Ritari J."/>
            <person name="Douillard F.P."/>
            <person name="Paul Ross R."/>
            <person name="Yang R."/>
            <person name="Briner A.E."/>
            <person name="Felis G.E."/>
            <person name="de Vos W.M."/>
            <person name="Barrangou R."/>
            <person name="Klaenhammer T.R."/>
            <person name="Caufield P.W."/>
            <person name="Cui Y."/>
            <person name="Zhang H."/>
            <person name="O'Toole P.W."/>
        </authorList>
    </citation>
    <scope>NUCLEOTIDE SEQUENCE [LARGE SCALE GENOMIC DNA]</scope>
    <source>
        <strain evidence="1 2">DSM 20653</strain>
    </source>
</reference>
<dbReference type="RefSeq" id="WP_057906392.1">
    <property type="nucleotide sequence ID" value="NZ_AYYZ01000012.1"/>
</dbReference>
<dbReference type="AlphaFoldDB" id="A0A0R1ZFD8"/>
<dbReference type="PATRIC" id="fig|1423820.4.peg.221"/>
<dbReference type="InterPro" id="IPR038056">
    <property type="entry name" value="YjbR-like_sf"/>
</dbReference>
<comment type="caution">
    <text evidence="1">The sequence shown here is derived from an EMBL/GenBank/DDBJ whole genome shotgun (WGS) entry which is preliminary data.</text>
</comment>
<dbReference type="STRING" id="1423820.FC64_GL000219"/>
<protein>
    <recommendedName>
        <fullName evidence="3">MmcQ-like protein</fullName>
    </recommendedName>
</protein>